<keyword evidence="5" id="KW-1185">Reference proteome</keyword>
<evidence type="ECO:0000313" key="4">
    <source>
        <dbReference type="Proteomes" id="UP000215828"/>
    </source>
</evidence>
<dbReference type="AlphaFoldDB" id="A0A256LDM5"/>
<feature type="transmembrane region" description="Helical" evidence="1">
    <location>
        <begin position="175"/>
        <end position="194"/>
    </location>
</feature>
<organism evidence="3 4">
    <name type="scientific">Lactobacillus taiwanensis</name>
    <dbReference type="NCBI Taxonomy" id="508451"/>
    <lineage>
        <taxon>Bacteria</taxon>
        <taxon>Bacillati</taxon>
        <taxon>Bacillota</taxon>
        <taxon>Bacilli</taxon>
        <taxon>Lactobacillales</taxon>
        <taxon>Lactobacillaceae</taxon>
        <taxon>Lactobacillus</taxon>
    </lineage>
</organism>
<keyword evidence="1" id="KW-1133">Transmembrane helix</keyword>
<feature type="transmembrane region" description="Helical" evidence="1">
    <location>
        <begin position="24"/>
        <end position="46"/>
    </location>
</feature>
<dbReference type="EMBL" id="NGNV01000022">
    <property type="protein sequence ID" value="OYR88071.1"/>
    <property type="molecule type" value="Genomic_DNA"/>
</dbReference>
<feature type="transmembrane region" description="Helical" evidence="1">
    <location>
        <begin position="206"/>
        <end position="230"/>
    </location>
</feature>
<name>A0A256LDM5_9LACO</name>
<evidence type="ECO:0000313" key="3">
    <source>
        <dbReference type="EMBL" id="OYR91544.1"/>
    </source>
</evidence>
<comment type="caution">
    <text evidence="3">The sequence shown here is derived from an EMBL/GenBank/DDBJ whole genome shotgun (WGS) entry which is preliminary data.</text>
</comment>
<dbReference type="RefSeq" id="WP_057718854.1">
    <property type="nucleotide sequence ID" value="NZ_CAJUTI010000001.1"/>
</dbReference>
<dbReference type="Proteomes" id="UP000215828">
    <property type="component" value="Unassembled WGS sequence"/>
</dbReference>
<proteinExistence type="predicted"/>
<sequence>MAVRTRSEMRRIDQAQTVHDKRSFGIAIFTIVVLFFSLVTFMNPIFMKSQIAKESNGVVAERYINQKFDNFAATIGADRSSNNSTNNLLTVEQTRLIANAMIDYTLGIHLFRAENSSLAGQIRKIILTKIDDNSSMEAKSVQEKLRKNKEGGLYAIITSFGLANATLAANVELVFLVLNILVIVFVGIITYQKVKSLLELVSTRRLIHMFAAGGMRASICLIVIFGLLAFIPTIFNVESLILNIGYFLEIASGIFLELVIVGVVTFVISTITWQITSAK</sequence>
<dbReference type="GeneID" id="64332900"/>
<protein>
    <submittedName>
        <fullName evidence="3">Uncharacterized protein</fullName>
    </submittedName>
</protein>
<keyword evidence="1" id="KW-0812">Transmembrane</keyword>
<reference evidence="4 5" key="3">
    <citation type="submission" date="2017-09" db="EMBL/GenBank/DDBJ databases">
        <title>Tripartite evolution among Lactobacillus johnsonii, Lactobacillus taiwanensis, Lactobacillus reuteri and their rodent host.</title>
        <authorList>
            <person name="Wang T."/>
            <person name="Knowles S."/>
            <person name="Cheng C."/>
        </authorList>
    </citation>
    <scope>NUCLEOTIDE SEQUENCE [LARGE SCALE GENOMIC DNA]</scope>
    <source>
        <strain evidence="3 4">609q</strain>
        <strain evidence="2 5">609u</strain>
    </source>
</reference>
<evidence type="ECO:0000256" key="1">
    <source>
        <dbReference type="SAM" id="Phobius"/>
    </source>
</evidence>
<gene>
    <name evidence="2" type="ORF">CBF53_06075</name>
    <name evidence="3" type="ORF">CBF70_06765</name>
</gene>
<accession>A0A256LDM5</accession>
<dbReference type="Proteomes" id="UP000216316">
    <property type="component" value="Unassembled WGS sequence"/>
</dbReference>
<feature type="transmembrane region" description="Helical" evidence="1">
    <location>
        <begin position="250"/>
        <end position="273"/>
    </location>
</feature>
<reference evidence="2 5" key="2">
    <citation type="submission" date="2017-05" db="EMBL/GenBank/DDBJ databases">
        <authorList>
            <person name="Lin X.B."/>
            <person name="Stothard P."/>
            <person name="Tasseva G."/>
            <person name="Walter J."/>
        </authorList>
    </citation>
    <scope>NUCLEOTIDE SEQUENCE [LARGE SCALE GENOMIC DNA]</scope>
    <source>
        <strain evidence="2 5">609u</strain>
    </source>
</reference>
<reference evidence="3 4" key="1">
    <citation type="submission" date="2017-04" db="EMBL/GenBank/DDBJ databases">
        <authorList>
            <person name="Afonso C.L."/>
            <person name="Miller P.J."/>
            <person name="Scott M.A."/>
            <person name="Spackman E."/>
            <person name="Goraichik I."/>
            <person name="Dimitrov K.M."/>
            <person name="Suarez D.L."/>
            <person name="Swayne D.E."/>
        </authorList>
    </citation>
    <scope>NUCLEOTIDE SEQUENCE [LARGE SCALE GENOMIC DNA]</scope>
    <source>
        <strain evidence="3 4">609q</strain>
    </source>
</reference>
<evidence type="ECO:0000313" key="5">
    <source>
        <dbReference type="Proteomes" id="UP000216316"/>
    </source>
</evidence>
<dbReference type="EMBL" id="NGNX01000022">
    <property type="protein sequence ID" value="OYR91544.1"/>
    <property type="molecule type" value="Genomic_DNA"/>
</dbReference>
<evidence type="ECO:0000313" key="2">
    <source>
        <dbReference type="EMBL" id="OYR88071.1"/>
    </source>
</evidence>
<keyword evidence="1" id="KW-0472">Membrane</keyword>